<dbReference type="FunFam" id="3.40.50.720:FF:000131">
    <property type="entry name" value="Short-chain dehydrogenase/reductase 3"/>
    <property type="match status" value="1"/>
</dbReference>
<gene>
    <name evidence="13" type="ORF">TCAL_04603</name>
</gene>
<protein>
    <recommendedName>
        <fullName evidence="10">Short-chain dehydrogenase/reductase 3</fullName>
    </recommendedName>
    <alternativeName>
        <fullName evidence="11">Retinal short-chain dehydrogenase/reductase 1</fullName>
    </alternativeName>
</protein>
<dbReference type="PRINTS" id="PR00081">
    <property type="entry name" value="GDHRDH"/>
</dbReference>
<evidence type="ECO:0000256" key="11">
    <source>
        <dbReference type="ARBA" id="ARBA00082544"/>
    </source>
</evidence>
<keyword evidence="8" id="KW-0472">Membrane</keyword>
<comment type="function">
    <text evidence="9">Catalyzes the reduction of all-trans-retinal to all-trans-retinol in the presence of NADPH.</text>
</comment>
<dbReference type="PANTHER" id="PTHR24322">
    <property type="entry name" value="PKSB"/>
    <property type="match status" value="1"/>
</dbReference>
<dbReference type="SUPFAM" id="SSF51735">
    <property type="entry name" value="NAD(P)-binding Rossmann-fold domains"/>
    <property type="match status" value="1"/>
</dbReference>
<dbReference type="Gene3D" id="3.40.50.720">
    <property type="entry name" value="NAD(P)-binding Rossmann-like Domain"/>
    <property type="match status" value="1"/>
</dbReference>
<dbReference type="OMA" id="DIIRWIT"/>
<dbReference type="Pfam" id="PF00106">
    <property type="entry name" value="adh_short"/>
    <property type="match status" value="1"/>
</dbReference>
<comment type="caution">
    <text evidence="13">The sequence shown here is derived from an EMBL/GenBank/DDBJ whole genome shotgun (WGS) entry which is preliminary data.</text>
</comment>
<feature type="non-terminal residue" evidence="13">
    <location>
        <position position="1"/>
    </location>
</feature>
<dbReference type="PANTHER" id="PTHR24322:SF736">
    <property type="entry name" value="RETINOL DEHYDROGENASE 10"/>
    <property type="match status" value="1"/>
</dbReference>
<name>A0A553P9P0_TIGCA</name>
<evidence type="ECO:0000313" key="13">
    <source>
        <dbReference type="EMBL" id="TRY74389.1"/>
    </source>
</evidence>
<sequence>RSHCSVVVEVSTSTMITWFQLVVEICLGFWEHMVQLVYPPLAKSLVGEVVLITGAGHGIGRELALQCARLGAKVVCWDINAQTAQETAQRVNEEWAVNATHVDTPIRAWSFQCDVSKREEVNKVADETRLKVGEITVLINNAGIMPAKPMLKFEPHEIERLFDVNVFSQYWTIMQFMPGMIKRDHGHVVSMCSVAGITGTPYLVPYCSSKFAIKGLMDGLFLEMRQDMKESRVRLTTVHPFTINTGLAVDPMTRFPKLIPIHEASECAQQVIDGFRRNYEEVFVPKILGPVFRLGKCLPRRVQTALADFLNCGVGYNK</sequence>
<evidence type="ECO:0000256" key="12">
    <source>
        <dbReference type="RuleBase" id="RU000363"/>
    </source>
</evidence>
<evidence type="ECO:0000256" key="1">
    <source>
        <dbReference type="ARBA" id="ARBA00004141"/>
    </source>
</evidence>
<dbReference type="EMBL" id="VCGU01000005">
    <property type="protein sequence ID" value="TRY74389.1"/>
    <property type="molecule type" value="Genomic_DNA"/>
</dbReference>
<keyword evidence="6" id="KW-0560">Oxidoreductase</keyword>
<keyword evidence="14" id="KW-1185">Reference proteome</keyword>
<dbReference type="Proteomes" id="UP000318571">
    <property type="component" value="Chromosome 2"/>
</dbReference>
<accession>A0A553P9P0</accession>
<evidence type="ECO:0000256" key="6">
    <source>
        <dbReference type="ARBA" id="ARBA00023002"/>
    </source>
</evidence>
<keyword evidence="3" id="KW-0812">Transmembrane</keyword>
<dbReference type="PRINTS" id="PR00080">
    <property type="entry name" value="SDRFAMILY"/>
</dbReference>
<keyword evidence="5" id="KW-1133">Transmembrane helix</keyword>
<dbReference type="InterPro" id="IPR036291">
    <property type="entry name" value="NAD(P)-bd_dom_sf"/>
</dbReference>
<evidence type="ECO:0000256" key="5">
    <source>
        <dbReference type="ARBA" id="ARBA00022989"/>
    </source>
</evidence>
<evidence type="ECO:0000256" key="3">
    <source>
        <dbReference type="ARBA" id="ARBA00022692"/>
    </source>
</evidence>
<dbReference type="STRING" id="6832.A0A553P9P0"/>
<evidence type="ECO:0000256" key="7">
    <source>
        <dbReference type="ARBA" id="ARBA00023098"/>
    </source>
</evidence>
<dbReference type="GO" id="GO:0005811">
    <property type="term" value="C:lipid droplet"/>
    <property type="evidence" value="ECO:0007669"/>
    <property type="project" value="TreeGrafter"/>
</dbReference>
<dbReference type="GO" id="GO:0052650">
    <property type="term" value="F:all-trans-retinol dehydrogenase (NADP+) activity"/>
    <property type="evidence" value="ECO:0007669"/>
    <property type="project" value="UniProtKB-ARBA"/>
</dbReference>
<keyword evidence="4" id="KW-0521">NADP</keyword>
<dbReference type="CDD" id="cd05339">
    <property type="entry name" value="17beta-HSDXI-like_SDR_c"/>
    <property type="match status" value="1"/>
</dbReference>
<proteinExistence type="inferred from homology"/>
<evidence type="ECO:0000256" key="2">
    <source>
        <dbReference type="ARBA" id="ARBA00006484"/>
    </source>
</evidence>
<dbReference type="InterPro" id="IPR002347">
    <property type="entry name" value="SDR_fam"/>
</dbReference>
<evidence type="ECO:0000256" key="9">
    <source>
        <dbReference type="ARBA" id="ARBA00059620"/>
    </source>
</evidence>
<evidence type="ECO:0000256" key="8">
    <source>
        <dbReference type="ARBA" id="ARBA00023136"/>
    </source>
</evidence>
<dbReference type="AlphaFoldDB" id="A0A553P9P0"/>
<evidence type="ECO:0000256" key="10">
    <source>
        <dbReference type="ARBA" id="ARBA00068717"/>
    </source>
</evidence>
<evidence type="ECO:0000256" key="4">
    <source>
        <dbReference type="ARBA" id="ARBA00022857"/>
    </source>
</evidence>
<keyword evidence="7" id="KW-0443">Lipid metabolism</keyword>
<reference evidence="13 14" key="1">
    <citation type="journal article" date="2018" name="Nat. Ecol. Evol.">
        <title>Genomic signatures of mitonuclear coevolution across populations of Tigriopus californicus.</title>
        <authorList>
            <person name="Barreto F.S."/>
            <person name="Watson E.T."/>
            <person name="Lima T.G."/>
            <person name="Willett C.S."/>
            <person name="Edmands S."/>
            <person name="Li W."/>
            <person name="Burton R.S."/>
        </authorList>
    </citation>
    <scope>NUCLEOTIDE SEQUENCE [LARGE SCALE GENOMIC DNA]</scope>
    <source>
        <strain evidence="13 14">San Diego</strain>
    </source>
</reference>
<comment type="similarity">
    <text evidence="2 12">Belongs to the short-chain dehydrogenases/reductases (SDR) family.</text>
</comment>
<dbReference type="GO" id="GO:0016020">
    <property type="term" value="C:membrane"/>
    <property type="evidence" value="ECO:0007669"/>
    <property type="project" value="UniProtKB-SubCell"/>
</dbReference>
<organism evidence="13 14">
    <name type="scientific">Tigriopus californicus</name>
    <name type="common">Marine copepod</name>
    <dbReference type="NCBI Taxonomy" id="6832"/>
    <lineage>
        <taxon>Eukaryota</taxon>
        <taxon>Metazoa</taxon>
        <taxon>Ecdysozoa</taxon>
        <taxon>Arthropoda</taxon>
        <taxon>Crustacea</taxon>
        <taxon>Multicrustacea</taxon>
        <taxon>Hexanauplia</taxon>
        <taxon>Copepoda</taxon>
        <taxon>Harpacticoida</taxon>
        <taxon>Harpacticidae</taxon>
        <taxon>Tigriopus</taxon>
    </lineage>
</organism>
<evidence type="ECO:0000313" key="14">
    <source>
        <dbReference type="Proteomes" id="UP000318571"/>
    </source>
</evidence>
<comment type="subcellular location">
    <subcellularLocation>
        <location evidence="1">Membrane</location>
        <topology evidence="1">Multi-pass membrane protein</topology>
    </subcellularLocation>
</comment>